<dbReference type="Pfam" id="PF00582">
    <property type="entry name" value="Usp"/>
    <property type="match status" value="2"/>
</dbReference>
<evidence type="ECO:0000313" key="12">
    <source>
        <dbReference type="Proteomes" id="UP000218418"/>
    </source>
</evidence>
<dbReference type="InterPro" id="IPR046342">
    <property type="entry name" value="CBS_dom_sf"/>
</dbReference>
<dbReference type="GO" id="GO:0005247">
    <property type="term" value="F:voltage-gated chloride channel activity"/>
    <property type="evidence" value="ECO:0007669"/>
    <property type="project" value="TreeGrafter"/>
</dbReference>
<dbReference type="EMBL" id="AP018227">
    <property type="protein sequence ID" value="BAY86544.1"/>
    <property type="molecule type" value="Genomic_DNA"/>
</dbReference>
<feature type="transmembrane region" description="Helical" evidence="9">
    <location>
        <begin position="230"/>
        <end position="251"/>
    </location>
</feature>
<feature type="transmembrane region" description="Helical" evidence="9">
    <location>
        <begin position="155"/>
        <end position="178"/>
    </location>
</feature>
<dbReference type="Pfam" id="PF00654">
    <property type="entry name" value="Voltage_CLC"/>
    <property type="match status" value="1"/>
</dbReference>
<dbReference type="PANTHER" id="PTHR45711">
    <property type="entry name" value="CHLORIDE CHANNEL PROTEIN"/>
    <property type="match status" value="1"/>
</dbReference>
<evidence type="ECO:0000256" key="8">
    <source>
        <dbReference type="PROSITE-ProRule" id="PRU00703"/>
    </source>
</evidence>
<keyword evidence="4 9" id="KW-1133">Transmembrane helix</keyword>
<dbReference type="CDD" id="cd01031">
    <property type="entry name" value="EriC"/>
    <property type="match status" value="1"/>
</dbReference>
<keyword evidence="12" id="KW-1185">Reference proteome</keyword>
<dbReference type="GO" id="GO:0005886">
    <property type="term" value="C:plasma membrane"/>
    <property type="evidence" value="ECO:0007669"/>
    <property type="project" value="TreeGrafter"/>
</dbReference>
<dbReference type="OrthoDB" id="9812438at2"/>
<evidence type="ECO:0000256" key="4">
    <source>
        <dbReference type="ARBA" id="ARBA00022989"/>
    </source>
</evidence>
<evidence type="ECO:0000256" key="3">
    <source>
        <dbReference type="ARBA" id="ARBA00022692"/>
    </source>
</evidence>
<keyword evidence="6 9" id="KW-0472">Membrane</keyword>
<dbReference type="InterPro" id="IPR006016">
    <property type="entry name" value="UspA"/>
</dbReference>
<dbReference type="InterPro" id="IPR000644">
    <property type="entry name" value="CBS_dom"/>
</dbReference>
<dbReference type="PRINTS" id="PR00762">
    <property type="entry name" value="CLCHANNEL"/>
</dbReference>
<dbReference type="PANTHER" id="PTHR45711:SF10">
    <property type="entry name" value="CHLORIDE CHANNEL PROTEIN"/>
    <property type="match status" value="1"/>
</dbReference>
<dbReference type="InterPro" id="IPR014743">
    <property type="entry name" value="Cl-channel_core"/>
</dbReference>
<evidence type="ECO:0000256" key="9">
    <source>
        <dbReference type="SAM" id="Phobius"/>
    </source>
</evidence>
<keyword evidence="5" id="KW-0406">Ion transport</keyword>
<organism evidence="11 12">
    <name type="scientific">Calothrix parasitica NIES-267</name>
    <dbReference type="NCBI Taxonomy" id="1973488"/>
    <lineage>
        <taxon>Bacteria</taxon>
        <taxon>Bacillati</taxon>
        <taxon>Cyanobacteriota</taxon>
        <taxon>Cyanophyceae</taxon>
        <taxon>Nostocales</taxon>
        <taxon>Calotrichaceae</taxon>
        <taxon>Calothrix</taxon>
    </lineage>
</organism>
<dbReference type="InterPro" id="IPR014729">
    <property type="entry name" value="Rossmann-like_a/b/a_fold"/>
</dbReference>
<comment type="subcellular location">
    <subcellularLocation>
        <location evidence="1">Membrane</location>
        <topology evidence="1">Multi-pass membrane protein</topology>
    </subcellularLocation>
</comment>
<feature type="transmembrane region" description="Helical" evidence="9">
    <location>
        <begin position="304"/>
        <end position="324"/>
    </location>
</feature>
<reference evidence="11 12" key="1">
    <citation type="submission" date="2017-06" db="EMBL/GenBank/DDBJ databases">
        <title>Genome sequencing of cyanobaciteial culture collection at National Institute for Environmental Studies (NIES).</title>
        <authorList>
            <person name="Hirose Y."/>
            <person name="Shimura Y."/>
            <person name="Fujisawa T."/>
            <person name="Nakamura Y."/>
            <person name="Kawachi M."/>
        </authorList>
    </citation>
    <scope>NUCLEOTIDE SEQUENCE [LARGE SCALE GENOMIC DNA]</scope>
    <source>
        <strain evidence="11 12">NIES-267</strain>
    </source>
</reference>
<name>A0A1Z4LZB0_9CYAN</name>
<evidence type="ECO:0000256" key="1">
    <source>
        <dbReference type="ARBA" id="ARBA00004141"/>
    </source>
</evidence>
<keyword evidence="3 9" id="KW-0812">Transmembrane</keyword>
<dbReference type="InterPro" id="IPR001807">
    <property type="entry name" value="ClC"/>
</dbReference>
<protein>
    <submittedName>
        <fullName evidence="11">Putative chloride channel protein</fullName>
    </submittedName>
</protein>
<dbReference type="SMART" id="SM00116">
    <property type="entry name" value="CBS"/>
    <property type="match status" value="2"/>
</dbReference>
<feature type="domain" description="CBS" evidence="10">
    <location>
        <begin position="447"/>
        <end position="502"/>
    </location>
</feature>
<keyword evidence="7" id="KW-0868">Chloride</keyword>
<feature type="domain" description="CBS" evidence="10">
    <location>
        <begin position="510"/>
        <end position="567"/>
    </location>
</feature>
<feature type="transmembrane region" description="Helical" evidence="9">
    <location>
        <begin position="360"/>
        <end position="385"/>
    </location>
</feature>
<evidence type="ECO:0000256" key="7">
    <source>
        <dbReference type="ARBA" id="ARBA00023214"/>
    </source>
</evidence>
<dbReference type="Gene3D" id="3.10.580.10">
    <property type="entry name" value="CBS-domain"/>
    <property type="match status" value="1"/>
</dbReference>
<dbReference type="SUPFAM" id="SSF52402">
    <property type="entry name" value="Adenine nucleotide alpha hydrolases-like"/>
    <property type="match status" value="2"/>
</dbReference>
<dbReference type="SUPFAM" id="SSF54631">
    <property type="entry name" value="CBS-domain pair"/>
    <property type="match status" value="1"/>
</dbReference>
<evidence type="ECO:0000256" key="6">
    <source>
        <dbReference type="ARBA" id="ARBA00023136"/>
    </source>
</evidence>
<feature type="transmembrane region" description="Helical" evidence="9">
    <location>
        <begin position="56"/>
        <end position="75"/>
    </location>
</feature>
<dbReference type="Pfam" id="PF00571">
    <property type="entry name" value="CBS"/>
    <property type="match status" value="2"/>
</dbReference>
<sequence>MFITKYFRDFWQPRRGLAIAEASLIGIVAALSAIFLRFSSGFLGTFRVHTSYNIPALLALPLIGASFGFLAGFLVDRFAPEASGSGIPQVKASLANIPIRLSWRVAAVKLVSAVLTLGSGMTLGRQGPTVHVGAALAAGMSRVVPTSPDHRRQMIAAGAGAGLAAAFNAPITGILFVVEELLQDLSGITLGTAIIASFIGGVLSRLLGGRSLQLNLELIDSESSFTITELPFYLLLGILAGLLAALFRQGLIKSLEYYRKLNISLPLRLALAGLLSGVIIALLPDLFRNNSGVREFIINGDPSIYRVALVFIAQFILTLVAFGSGAPGGLFAPSLILGSCLGYLVGSAELNILGQSSPNTYALVGMGAFFSGVSKVPITAIMIIFEITKDFNLVLPLMIGSVTSYLVADKLIPGSLYAKLLQINGIDIDAETSIDGRITQLTAQEVMQRRVETLQSEMTVDEAIHAFSHSTQRGFPVLENSKLVGVVTQSDLIKIREGSLPRDAPVKEIMTSHPVTITTKHNLGNVLYLLDRHQISRLPVLEGRRVVGMISRGDIIRAEANYLNCESFPNQPKIKPSYTVYQTKSPSIGRGRLLVLVANPETADALLQLAAIIAKHNRYEIECLQVISISRHNNPAETPVKTAPSRKLLVSAEIIGKKWNIPVHTQIRVAHEVANATLETIKERHIDTVLMGWKGSTDTPGRIFGNVVDTIIRQATCELLLVKLGNSFKSANLNANFKRCLVPMAGGPNAKIALKLLPALVTYTHQLEIGLTQVFPLSGQKDMSVLKAAKQLLINKYKLSNPIKVTSIQNNSVSEGVINLVNTEGFDLVVLGASREGMLQQAMNGNIPETIASGVDCTVILVRGMIGYEL</sequence>
<feature type="transmembrane region" description="Helical" evidence="9">
    <location>
        <begin position="330"/>
        <end position="348"/>
    </location>
</feature>
<feature type="transmembrane region" description="Helical" evidence="9">
    <location>
        <begin position="263"/>
        <end position="283"/>
    </location>
</feature>
<dbReference type="PROSITE" id="PS51371">
    <property type="entry name" value="CBS"/>
    <property type="match status" value="2"/>
</dbReference>
<dbReference type="Gene3D" id="3.40.50.620">
    <property type="entry name" value="HUPs"/>
    <property type="match status" value="2"/>
</dbReference>
<feature type="transmembrane region" description="Helical" evidence="9">
    <location>
        <begin position="16"/>
        <end position="36"/>
    </location>
</feature>
<evidence type="ECO:0000256" key="2">
    <source>
        <dbReference type="ARBA" id="ARBA00022448"/>
    </source>
</evidence>
<evidence type="ECO:0000256" key="5">
    <source>
        <dbReference type="ARBA" id="ARBA00023065"/>
    </source>
</evidence>
<keyword evidence="2" id="KW-0813">Transport</keyword>
<dbReference type="Gene3D" id="1.10.3080.10">
    <property type="entry name" value="Clc chloride channel"/>
    <property type="match status" value="1"/>
</dbReference>
<evidence type="ECO:0000313" key="11">
    <source>
        <dbReference type="EMBL" id="BAY86544.1"/>
    </source>
</evidence>
<dbReference type="SUPFAM" id="SSF81340">
    <property type="entry name" value="Clc chloride channel"/>
    <property type="match status" value="1"/>
</dbReference>
<gene>
    <name evidence="11" type="ORF">NIES267_60540</name>
</gene>
<proteinExistence type="predicted"/>
<keyword evidence="8" id="KW-0129">CBS domain</keyword>
<dbReference type="Proteomes" id="UP000218418">
    <property type="component" value="Chromosome"/>
</dbReference>
<dbReference type="AlphaFoldDB" id="A0A1Z4LZB0"/>
<evidence type="ECO:0000259" key="10">
    <source>
        <dbReference type="PROSITE" id="PS51371"/>
    </source>
</evidence>
<feature type="transmembrane region" description="Helical" evidence="9">
    <location>
        <begin position="190"/>
        <end position="209"/>
    </location>
</feature>
<accession>A0A1Z4LZB0</accession>